<proteinExistence type="predicted"/>
<gene>
    <name evidence="2" type="ORF">CWC19_13805</name>
</gene>
<name>A0A5S3V7F5_9GAMM</name>
<sequence length="69" mass="7831">MFLVLDLRQEDNRGKYGTNDNNNDKHGVLDPDLRQENDKVSVIKKPPLDTNLSLTEFISGSVVFITLLE</sequence>
<comment type="caution">
    <text evidence="2">The sequence shown here is derived from an EMBL/GenBank/DDBJ whole genome shotgun (WGS) entry which is preliminary data.</text>
</comment>
<dbReference type="EMBL" id="PNBX01000057">
    <property type="protein sequence ID" value="TMO67488.1"/>
    <property type="molecule type" value="Genomic_DNA"/>
</dbReference>
<feature type="region of interest" description="Disordered" evidence="1">
    <location>
        <begin position="12"/>
        <end position="31"/>
    </location>
</feature>
<evidence type="ECO:0000313" key="2">
    <source>
        <dbReference type="EMBL" id="TMO67488.1"/>
    </source>
</evidence>
<reference evidence="3" key="2">
    <citation type="submission" date="2019-06" db="EMBL/GenBank/DDBJ databases">
        <title>Co-occurence of chitin degradation, pigmentation and bioactivity in marine Pseudoalteromonas.</title>
        <authorList>
            <person name="Sonnenschein E.C."/>
            <person name="Bech P.K."/>
        </authorList>
    </citation>
    <scope>NUCLEOTIDE SEQUENCE [LARGE SCALE GENOMIC DNA]</scope>
    <source>
        <strain evidence="3">S3790</strain>
    </source>
</reference>
<protein>
    <submittedName>
        <fullName evidence="2">Uncharacterized protein</fullName>
    </submittedName>
</protein>
<evidence type="ECO:0000313" key="3">
    <source>
        <dbReference type="Proteomes" id="UP000307217"/>
    </source>
</evidence>
<evidence type="ECO:0000256" key="1">
    <source>
        <dbReference type="SAM" id="MobiDB-lite"/>
    </source>
</evidence>
<reference evidence="2 3" key="1">
    <citation type="submission" date="2018-01" db="EMBL/GenBank/DDBJ databases">
        <authorList>
            <person name="Paulsen S."/>
            <person name="Gram L.K."/>
        </authorList>
    </citation>
    <scope>NUCLEOTIDE SEQUENCE [LARGE SCALE GENOMIC DNA]</scope>
    <source>
        <strain evidence="2 3">S3790</strain>
    </source>
</reference>
<organism evidence="2 3">
    <name type="scientific">Pseudoalteromonas aurantia</name>
    <dbReference type="NCBI Taxonomy" id="43654"/>
    <lineage>
        <taxon>Bacteria</taxon>
        <taxon>Pseudomonadati</taxon>
        <taxon>Pseudomonadota</taxon>
        <taxon>Gammaproteobacteria</taxon>
        <taxon>Alteromonadales</taxon>
        <taxon>Pseudoalteromonadaceae</taxon>
        <taxon>Pseudoalteromonas</taxon>
    </lineage>
</organism>
<dbReference type="AlphaFoldDB" id="A0A5S3V7F5"/>
<accession>A0A5S3V7F5</accession>
<dbReference type="Proteomes" id="UP000307217">
    <property type="component" value="Unassembled WGS sequence"/>
</dbReference>
<feature type="compositionally biased region" description="Basic and acidic residues" evidence="1">
    <location>
        <begin position="22"/>
        <end position="31"/>
    </location>
</feature>